<reference evidence="1 3" key="1">
    <citation type="submission" date="2016-10" db="EMBL/GenBank/DDBJ databases">
        <title>Draft genome sequences of four alkaliphilic bacteria belonging to the Anaerobacillus genus.</title>
        <authorList>
            <person name="Bassil N.M."/>
            <person name="Lloyd J.R."/>
        </authorList>
    </citation>
    <scope>NUCLEOTIDE SEQUENCE [LARGE SCALE GENOMIC DNA]</scope>
    <source>
        <strain evidence="1 3">NB2006</strain>
    </source>
</reference>
<gene>
    <name evidence="2" type="ORF">AWH56_018160</name>
    <name evidence="1" type="ORF">AWH56_04900</name>
</gene>
<evidence type="ECO:0000313" key="3">
    <source>
        <dbReference type="Proteomes" id="UP000180175"/>
    </source>
</evidence>
<dbReference type="KEGG" id="aia:AWH56_018160"/>
<evidence type="ECO:0000313" key="2">
    <source>
        <dbReference type="EMBL" id="QOY34634.1"/>
    </source>
</evidence>
<name>A0A1S2MD38_9BACI</name>
<dbReference type="AlphaFoldDB" id="A0A1S2MD38"/>
<proteinExistence type="predicted"/>
<protein>
    <submittedName>
        <fullName evidence="1">Uncharacterized protein</fullName>
    </submittedName>
</protein>
<dbReference type="Proteomes" id="UP000180175">
    <property type="component" value="Chromosome"/>
</dbReference>
<reference evidence="2 3" key="3">
    <citation type="journal article" date="2019" name="Int. J. Syst. Evol. Microbiol.">
        <title>Anaerobacillus isosaccharinicus sp. nov., an alkaliphilic bacterium which degrades isosaccharinic acid.</title>
        <authorList>
            <person name="Bassil N.M."/>
            <person name="Lloyd J.R."/>
        </authorList>
    </citation>
    <scope>NUCLEOTIDE SEQUENCE [LARGE SCALE GENOMIC DNA]</scope>
    <source>
        <strain evidence="2 3">NB2006</strain>
    </source>
</reference>
<sequence>MAVIIGQQYGLNESYGFKVEPNKHIKLTRTLHDSTEFIIEFYIVAHDTKRDLGNDILKFKFHSNNKIQLIEYKKKSW</sequence>
<organism evidence="1 3">
    <name type="scientific">Anaerobacillus isosaccharinicus</name>
    <dbReference type="NCBI Taxonomy" id="1532552"/>
    <lineage>
        <taxon>Bacteria</taxon>
        <taxon>Bacillati</taxon>
        <taxon>Bacillota</taxon>
        <taxon>Bacilli</taxon>
        <taxon>Bacillales</taxon>
        <taxon>Bacillaceae</taxon>
        <taxon>Anaerobacillus</taxon>
    </lineage>
</organism>
<dbReference type="RefSeq" id="WP_071316061.1">
    <property type="nucleotide sequence ID" value="NZ_CP063356.2"/>
</dbReference>
<evidence type="ECO:0000313" key="1">
    <source>
        <dbReference type="EMBL" id="OIJ22722.1"/>
    </source>
</evidence>
<reference evidence="2" key="4">
    <citation type="submission" date="2020-10" db="EMBL/GenBank/DDBJ databases">
        <authorList>
            <person name="Bassil N.M."/>
            <person name="Lloyd J.R."/>
        </authorList>
    </citation>
    <scope>NUCLEOTIDE SEQUENCE</scope>
    <source>
        <strain evidence="2">NB2006</strain>
    </source>
</reference>
<dbReference type="EMBL" id="CP063356">
    <property type="protein sequence ID" value="QOY34634.1"/>
    <property type="molecule type" value="Genomic_DNA"/>
</dbReference>
<reference evidence="2 3" key="2">
    <citation type="journal article" date="2017" name="Genome Announc.">
        <title>Draft Genome Sequences of Four Alkaliphilic Bacteria Belonging to the Anaerobacillus Genus.</title>
        <authorList>
            <person name="Bassil N.M."/>
            <person name="Lloyd J.R."/>
        </authorList>
    </citation>
    <scope>NUCLEOTIDE SEQUENCE [LARGE SCALE GENOMIC DNA]</scope>
    <source>
        <strain evidence="2 3">NB2006</strain>
    </source>
</reference>
<accession>A0A1S2MD38</accession>
<dbReference type="EMBL" id="LQXD01000033">
    <property type="protein sequence ID" value="OIJ22722.1"/>
    <property type="molecule type" value="Genomic_DNA"/>
</dbReference>
<keyword evidence="3" id="KW-1185">Reference proteome</keyword>
<dbReference type="OrthoDB" id="9903501at2"/>